<gene>
    <name evidence="1" type="ORF">DW782_16625</name>
</gene>
<evidence type="ECO:0000313" key="2">
    <source>
        <dbReference type="Proteomes" id="UP000284660"/>
    </source>
</evidence>
<organism evidence="1 2">
    <name type="scientific">Parabacteroides distasonis</name>
    <dbReference type="NCBI Taxonomy" id="823"/>
    <lineage>
        <taxon>Bacteria</taxon>
        <taxon>Pseudomonadati</taxon>
        <taxon>Bacteroidota</taxon>
        <taxon>Bacteroidia</taxon>
        <taxon>Bacteroidales</taxon>
        <taxon>Tannerellaceae</taxon>
        <taxon>Parabacteroides</taxon>
    </lineage>
</organism>
<reference evidence="1 2" key="1">
    <citation type="submission" date="2018-08" db="EMBL/GenBank/DDBJ databases">
        <title>A genome reference for cultivated species of the human gut microbiota.</title>
        <authorList>
            <person name="Zou Y."/>
            <person name="Xue W."/>
            <person name="Luo G."/>
        </authorList>
    </citation>
    <scope>NUCLEOTIDE SEQUENCE [LARGE SCALE GENOMIC DNA]</scope>
    <source>
        <strain evidence="1 2">AM30-4</strain>
    </source>
</reference>
<name>A0A3R6BQI2_PARDI</name>
<sequence>MKKIIIDGVTCYKYLSPMTEVFNFIRNDKILDVHFSFEQISNILIQEGKQMEIQVCVKIGEEINVRSVGYYVDISCISLETYPVFEKLAIRFFNECITNIGLNINTINKSRDEMISKLKEQLNIQES</sequence>
<dbReference type="RefSeq" id="WP_122145939.1">
    <property type="nucleotide sequence ID" value="NZ_JAQFBS010000015.1"/>
</dbReference>
<accession>A0A3R6BQI2</accession>
<evidence type="ECO:0000313" key="1">
    <source>
        <dbReference type="EMBL" id="RHD72478.1"/>
    </source>
</evidence>
<protein>
    <submittedName>
        <fullName evidence="1">Uncharacterized protein</fullName>
    </submittedName>
</protein>
<proteinExistence type="predicted"/>
<dbReference type="EMBL" id="QSJN01000011">
    <property type="protein sequence ID" value="RHD72478.1"/>
    <property type="molecule type" value="Genomic_DNA"/>
</dbReference>
<dbReference type="AlphaFoldDB" id="A0A3R6BQI2"/>
<dbReference type="Proteomes" id="UP000284660">
    <property type="component" value="Unassembled WGS sequence"/>
</dbReference>
<comment type="caution">
    <text evidence="1">The sequence shown here is derived from an EMBL/GenBank/DDBJ whole genome shotgun (WGS) entry which is preliminary data.</text>
</comment>